<organism evidence="2 3">
    <name type="scientific">Candidatus Fischerbacteria bacterium RBG_13_37_8</name>
    <dbReference type="NCBI Taxonomy" id="1817863"/>
    <lineage>
        <taxon>Bacteria</taxon>
        <taxon>Candidatus Fischeribacteriota</taxon>
    </lineage>
</organism>
<dbReference type="Pfam" id="PF01894">
    <property type="entry name" value="YjbQ"/>
    <property type="match status" value="1"/>
</dbReference>
<dbReference type="PIRSF" id="PIRSF004681">
    <property type="entry name" value="UCP004681"/>
    <property type="match status" value="1"/>
</dbReference>
<dbReference type="PANTHER" id="PTHR30615">
    <property type="entry name" value="UNCHARACTERIZED PROTEIN YJBQ-RELATED"/>
    <property type="match status" value="1"/>
</dbReference>
<comment type="similarity">
    <text evidence="1">Belongs to the UPF0047 family.</text>
</comment>
<reference evidence="2 3" key="1">
    <citation type="journal article" date="2016" name="Nat. Commun.">
        <title>Thousands of microbial genomes shed light on interconnected biogeochemical processes in an aquifer system.</title>
        <authorList>
            <person name="Anantharaman K."/>
            <person name="Brown C.T."/>
            <person name="Hug L.A."/>
            <person name="Sharon I."/>
            <person name="Castelle C.J."/>
            <person name="Probst A.J."/>
            <person name="Thomas B.C."/>
            <person name="Singh A."/>
            <person name="Wilkins M.J."/>
            <person name="Karaoz U."/>
            <person name="Brodie E.L."/>
            <person name="Williams K.H."/>
            <person name="Hubbard S.S."/>
            <person name="Banfield J.F."/>
        </authorList>
    </citation>
    <scope>NUCLEOTIDE SEQUENCE [LARGE SCALE GENOMIC DNA]</scope>
</reference>
<protein>
    <recommendedName>
        <fullName evidence="4">Secondary thiamine-phosphate synthase enzyme</fullName>
    </recommendedName>
</protein>
<evidence type="ECO:0000256" key="1">
    <source>
        <dbReference type="ARBA" id="ARBA00005534"/>
    </source>
</evidence>
<dbReference type="Proteomes" id="UP000178943">
    <property type="component" value="Unassembled WGS sequence"/>
</dbReference>
<dbReference type="NCBIfam" id="TIGR00149">
    <property type="entry name" value="TIGR00149_YjbQ"/>
    <property type="match status" value="1"/>
</dbReference>
<accession>A0A1F5VQT2</accession>
<proteinExistence type="inferred from homology"/>
<sequence length="138" mass="14901">MIKELTVHSKRRNELIDITADVLSLIKKSALKEASVNLYVPHTTAGIIINENADPSVKQDILNNLSKLVPAGESSYTHLEGNADSHIKASLVGISACIPIKDGELLLGRWQGIFFAEFDGPRTRKVIVQISGISGVVA</sequence>
<dbReference type="SUPFAM" id="SSF111038">
    <property type="entry name" value="YjbQ-like"/>
    <property type="match status" value="1"/>
</dbReference>
<dbReference type="AlphaFoldDB" id="A0A1F5VQT2"/>
<dbReference type="InterPro" id="IPR035917">
    <property type="entry name" value="YjbQ-like_sf"/>
</dbReference>
<gene>
    <name evidence="2" type="ORF">A2Y62_19165</name>
</gene>
<dbReference type="EMBL" id="MFGW01000103">
    <property type="protein sequence ID" value="OGF65832.1"/>
    <property type="molecule type" value="Genomic_DNA"/>
</dbReference>
<evidence type="ECO:0008006" key="4">
    <source>
        <dbReference type="Google" id="ProtNLM"/>
    </source>
</evidence>
<dbReference type="Gene3D" id="2.60.120.460">
    <property type="entry name" value="YjbQ-like"/>
    <property type="match status" value="1"/>
</dbReference>
<dbReference type="InterPro" id="IPR001602">
    <property type="entry name" value="UPF0047_YjbQ-like"/>
</dbReference>
<dbReference type="STRING" id="1817863.A2Y62_19165"/>
<evidence type="ECO:0000313" key="2">
    <source>
        <dbReference type="EMBL" id="OGF65832.1"/>
    </source>
</evidence>
<name>A0A1F5VQT2_9BACT</name>
<dbReference type="PANTHER" id="PTHR30615:SF8">
    <property type="entry name" value="UPF0047 PROTEIN C4A8.02C"/>
    <property type="match status" value="1"/>
</dbReference>
<comment type="caution">
    <text evidence="2">The sequence shown here is derived from an EMBL/GenBank/DDBJ whole genome shotgun (WGS) entry which is preliminary data.</text>
</comment>
<evidence type="ECO:0000313" key="3">
    <source>
        <dbReference type="Proteomes" id="UP000178943"/>
    </source>
</evidence>